<keyword evidence="2 10" id="KW-0645">Protease</keyword>
<proteinExistence type="inferred from homology"/>
<reference evidence="10 11" key="1">
    <citation type="submission" date="2020-08" db="EMBL/GenBank/DDBJ databases">
        <title>Sequencing the genomes of 1000 actinobacteria strains.</title>
        <authorList>
            <person name="Klenk H.-P."/>
        </authorList>
    </citation>
    <scope>NUCLEOTIDE SEQUENCE [LARGE SCALE GENOMIC DNA]</scope>
    <source>
        <strain evidence="10 11">DSM 46659</strain>
    </source>
</reference>
<feature type="region of interest" description="Disordered" evidence="6">
    <location>
        <begin position="383"/>
        <end position="426"/>
    </location>
</feature>
<evidence type="ECO:0000313" key="10">
    <source>
        <dbReference type="EMBL" id="MBB6173832.1"/>
    </source>
</evidence>
<evidence type="ECO:0000256" key="6">
    <source>
        <dbReference type="SAM" id="MobiDB-lite"/>
    </source>
</evidence>
<keyword evidence="4" id="KW-0720">Serine protease</keyword>
<comment type="similarity">
    <text evidence="1 5">Belongs to the peptidase S8 family.</text>
</comment>
<evidence type="ECO:0000256" key="5">
    <source>
        <dbReference type="PROSITE-ProRule" id="PRU01240"/>
    </source>
</evidence>
<dbReference type="GO" id="GO:0006508">
    <property type="term" value="P:proteolysis"/>
    <property type="evidence" value="ECO:0007669"/>
    <property type="project" value="UniProtKB-KW"/>
</dbReference>
<keyword evidence="11" id="KW-1185">Reference proteome</keyword>
<dbReference type="GO" id="GO:0004252">
    <property type="term" value="F:serine-type endopeptidase activity"/>
    <property type="evidence" value="ECO:0007669"/>
    <property type="project" value="InterPro"/>
</dbReference>
<feature type="transmembrane region" description="Helical" evidence="7">
    <location>
        <begin position="356"/>
        <end position="377"/>
    </location>
</feature>
<evidence type="ECO:0000256" key="2">
    <source>
        <dbReference type="ARBA" id="ARBA00022670"/>
    </source>
</evidence>
<evidence type="ECO:0000256" key="3">
    <source>
        <dbReference type="ARBA" id="ARBA00022801"/>
    </source>
</evidence>
<dbReference type="InterPro" id="IPR036852">
    <property type="entry name" value="Peptidase_S8/S53_dom_sf"/>
</dbReference>
<keyword evidence="7" id="KW-0812">Transmembrane</keyword>
<feature type="domain" description="Peptidase S8/S53" evidence="9">
    <location>
        <begin position="67"/>
        <end position="321"/>
    </location>
</feature>
<organism evidence="10 11">
    <name type="scientific">Nocardiopsis mwathae</name>
    <dbReference type="NCBI Taxonomy" id="1472723"/>
    <lineage>
        <taxon>Bacteria</taxon>
        <taxon>Bacillati</taxon>
        <taxon>Actinomycetota</taxon>
        <taxon>Actinomycetes</taxon>
        <taxon>Streptosporangiales</taxon>
        <taxon>Nocardiopsidaceae</taxon>
        <taxon>Nocardiopsis</taxon>
    </lineage>
</organism>
<feature type="chain" id="PRO_5031147882" evidence="8">
    <location>
        <begin position="41"/>
        <end position="426"/>
    </location>
</feature>
<accession>A0A7W9YKF9</accession>
<dbReference type="RefSeq" id="WP_184077472.1">
    <property type="nucleotide sequence ID" value="NZ_JACHDS010000001.1"/>
</dbReference>
<comment type="caution">
    <text evidence="5">Lacks conserved residue(s) required for the propagation of feature annotation.</text>
</comment>
<evidence type="ECO:0000256" key="4">
    <source>
        <dbReference type="ARBA" id="ARBA00022825"/>
    </source>
</evidence>
<dbReference type="Pfam" id="PF00082">
    <property type="entry name" value="Peptidase_S8"/>
    <property type="match status" value="1"/>
</dbReference>
<evidence type="ECO:0000313" key="11">
    <source>
        <dbReference type="Proteomes" id="UP000546642"/>
    </source>
</evidence>
<keyword evidence="8" id="KW-0732">Signal</keyword>
<feature type="compositionally biased region" description="Basic residues" evidence="6">
    <location>
        <begin position="416"/>
        <end position="426"/>
    </location>
</feature>
<dbReference type="Gene3D" id="3.40.50.200">
    <property type="entry name" value="Peptidase S8/S53 domain"/>
    <property type="match status" value="1"/>
</dbReference>
<feature type="region of interest" description="Disordered" evidence="6">
    <location>
        <begin position="234"/>
        <end position="260"/>
    </location>
</feature>
<gene>
    <name evidence="10" type="ORF">HNR23_003892</name>
</gene>
<evidence type="ECO:0000259" key="9">
    <source>
        <dbReference type="Pfam" id="PF00082"/>
    </source>
</evidence>
<keyword evidence="7" id="KW-0472">Membrane</keyword>
<dbReference type="Proteomes" id="UP000546642">
    <property type="component" value="Unassembled WGS sequence"/>
</dbReference>
<dbReference type="InterPro" id="IPR000209">
    <property type="entry name" value="Peptidase_S8/S53_dom"/>
</dbReference>
<feature type="signal peptide" evidence="8">
    <location>
        <begin position="1"/>
        <end position="40"/>
    </location>
</feature>
<evidence type="ECO:0000256" key="7">
    <source>
        <dbReference type="SAM" id="Phobius"/>
    </source>
</evidence>
<dbReference type="PANTHER" id="PTHR43806">
    <property type="entry name" value="PEPTIDASE S8"/>
    <property type="match status" value="1"/>
</dbReference>
<dbReference type="EMBL" id="JACHDS010000001">
    <property type="protein sequence ID" value="MBB6173832.1"/>
    <property type="molecule type" value="Genomic_DNA"/>
</dbReference>
<dbReference type="InterPro" id="IPR015500">
    <property type="entry name" value="Peptidase_S8_subtilisin-rel"/>
</dbReference>
<evidence type="ECO:0000256" key="1">
    <source>
        <dbReference type="ARBA" id="ARBA00011073"/>
    </source>
</evidence>
<evidence type="ECO:0000256" key="8">
    <source>
        <dbReference type="SAM" id="SignalP"/>
    </source>
</evidence>
<name>A0A7W9YKF9_9ACTN</name>
<dbReference type="PANTHER" id="PTHR43806:SF11">
    <property type="entry name" value="CEREVISIN-RELATED"/>
    <property type="match status" value="1"/>
</dbReference>
<comment type="caution">
    <text evidence="10">The sequence shown here is derived from an EMBL/GenBank/DDBJ whole genome shotgun (WGS) entry which is preliminary data.</text>
</comment>
<dbReference type="PRINTS" id="PR00723">
    <property type="entry name" value="SUBTILISIN"/>
</dbReference>
<keyword evidence="7" id="KW-1133">Transmembrane helix</keyword>
<dbReference type="SUPFAM" id="SSF52743">
    <property type="entry name" value="Subtilisin-like"/>
    <property type="match status" value="1"/>
</dbReference>
<keyword evidence="3" id="KW-0378">Hydrolase</keyword>
<dbReference type="InterPro" id="IPR050131">
    <property type="entry name" value="Peptidase_S8_subtilisin-like"/>
</dbReference>
<dbReference type="PROSITE" id="PS51892">
    <property type="entry name" value="SUBTILASE"/>
    <property type="match status" value="1"/>
</dbReference>
<feature type="compositionally biased region" description="Basic and acidic residues" evidence="6">
    <location>
        <begin position="398"/>
        <end position="409"/>
    </location>
</feature>
<sequence>MRPTRPTRPTRPNTTGTPVALGACAAVLAAQLTAAAPAAADTVADLRPEQWGLDAVGAPEVWEQTSGGGVVVAVLGTGVDGDHPDFRGSVTIGTDFTADEDGEEAGDPFGASGTGRAGIIGARGHGQEHDGGMLGVAPEAQLLSVRVQRDGADAGGVAPDTALQRGIRYSVDEGAQVIALPAGMGGAAADAGVREAIDHAVRTGTLVVVPADGGYPAESEGVLAVGAADRQLRPAGGDAQEGAADEAQDGGGRSAAGLIAPGRDVETLDVGTGYTEMSGDDAAAAFAAGTAALVRAEHPQLLPDQVAEALVKGAESGGVLNAPGAMSASTGTAEDVPLFDEELAGQTGDEFPVPAWTLWAGTGVLLLSLLVVGVVMLRRSMVNPYDLRPDPDSEEAAEQWRRQQAKETEGETAGTGRRRRGSRRRR</sequence>
<protein>
    <submittedName>
        <fullName evidence="10">Subtilisin family serine protease</fullName>
    </submittedName>
</protein>
<dbReference type="PROSITE" id="PS51257">
    <property type="entry name" value="PROKAR_LIPOPROTEIN"/>
    <property type="match status" value="1"/>
</dbReference>
<dbReference type="AlphaFoldDB" id="A0A7W9YKF9"/>